<name>A0A8J8T0A7_HALGN</name>
<sequence length="154" mass="17765">MTEMCLLHEKGCNLEDRIAYASDHERLEVTGSIYYQNLQDAFPNYKNDIQQWYDVRNFIVMDNFQYDLGSTFGKETQKSVNYLAKKHNATAFSLSPTVTLNRSTEPFNKCALFQGIQARNPILQVRTLRPSQRLCSLLEYDQCNDLLILIIGGL</sequence>
<accession>A0A8J8T0A7</accession>
<proteinExistence type="predicted"/>
<keyword evidence="2" id="KW-1185">Reference proteome</keyword>
<reference evidence="1" key="1">
    <citation type="submission" date="2019-06" db="EMBL/GenBank/DDBJ databases">
        <authorList>
            <person name="Zheng W."/>
        </authorList>
    </citation>
    <scope>NUCLEOTIDE SEQUENCE</scope>
    <source>
        <strain evidence="1">QDHG01</strain>
    </source>
</reference>
<evidence type="ECO:0000313" key="1">
    <source>
        <dbReference type="EMBL" id="TNV77447.1"/>
    </source>
</evidence>
<dbReference type="Proteomes" id="UP000785679">
    <property type="component" value="Unassembled WGS sequence"/>
</dbReference>
<dbReference type="EMBL" id="RRYP01011888">
    <property type="protein sequence ID" value="TNV77447.1"/>
    <property type="molecule type" value="Genomic_DNA"/>
</dbReference>
<dbReference type="AlphaFoldDB" id="A0A8J8T0A7"/>
<organism evidence="1 2">
    <name type="scientific">Halteria grandinella</name>
    <dbReference type="NCBI Taxonomy" id="5974"/>
    <lineage>
        <taxon>Eukaryota</taxon>
        <taxon>Sar</taxon>
        <taxon>Alveolata</taxon>
        <taxon>Ciliophora</taxon>
        <taxon>Intramacronucleata</taxon>
        <taxon>Spirotrichea</taxon>
        <taxon>Stichotrichia</taxon>
        <taxon>Sporadotrichida</taxon>
        <taxon>Halteriidae</taxon>
        <taxon>Halteria</taxon>
    </lineage>
</organism>
<comment type="caution">
    <text evidence="1">The sequence shown here is derived from an EMBL/GenBank/DDBJ whole genome shotgun (WGS) entry which is preliminary data.</text>
</comment>
<gene>
    <name evidence="1" type="ORF">FGO68_gene3172</name>
</gene>
<protein>
    <submittedName>
        <fullName evidence="1">Uncharacterized protein</fullName>
    </submittedName>
</protein>
<evidence type="ECO:0000313" key="2">
    <source>
        <dbReference type="Proteomes" id="UP000785679"/>
    </source>
</evidence>